<evidence type="ECO:0000256" key="1">
    <source>
        <dbReference type="SAM" id="MobiDB-lite"/>
    </source>
</evidence>
<dbReference type="AlphaFoldDB" id="A0A645ERZ9"/>
<name>A0A645ERZ9_9ZZZZ</name>
<protein>
    <submittedName>
        <fullName evidence="2">Uncharacterized protein</fullName>
    </submittedName>
</protein>
<gene>
    <name evidence="2" type="ORF">SDC9_151850</name>
</gene>
<feature type="region of interest" description="Disordered" evidence="1">
    <location>
        <begin position="119"/>
        <end position="140"/>
    </location>
</feature>
<sequence>MNSYWYAPSRPGFLPVSSRDRFPDALHSSPAPIRSSQMPKSLRIHFRCAPPRCSWRPYRSRRPLPAHITGCPLRVCLSDQAVWPPLPSDSRLRPLPTVLPAADPPISKSRLFLRPMHRTDQSSVRRNFSSRHRSGTSRMRRRFPKLSCLSVANGCSLPKS</sequence>
<feature type="compositionally biased region" description="Basic residues" evidence="1">
    <location>
        <begin position="128"/>
        <end position="140"/>
    </location>
</feature>
<evidence type="ECO:0000313" key="2">
    <source>
        <dbReference type="EMBL" id="MPN04607.1"/>
    </source>
</evidence>
<accession>A0A645ERZ9</accession>
<proteinExistence type="predicted"/>
<dbReference type="EMBL" id="VSSQ01050521">
    <property type="protein sequence ID" value="MPN04607.1"/>
    <property type="molecule type" value="Genomic_DNA"/>
</dbReference>
<organism evidence="2">
    <name type="scientific">bioreactor metagenome</name>
    <dbReference type="NCBI Taxonomy" id="1076179"/>
    <lineage>
        <taxon>unclassified sequences</taxon>
        <taxon>metagenomes</taxon>
        <taxon>ecological metagenomes</taxon>
    </lineage>
</organism>
<comment type="caution">
    <text evidence="2">The sequence shown here is derived from an EMBL/GenBank/DDBJ whole genome shotgun (WGS) entry which is preliminary data.</text>
</comment>
<reference evidence="2" key="1">
    <citation type="submission" date="2019-08" db="EMBL/GenBank/DDBJ databases">
        <authorList>
            <person name="Kucharzyk K."/>
            <person name="Murdoch R.W."/>
            <person name="Higgins S."/>
            <person name="Loffler F."/>
        </authorList>
    </citation>
    <scope>NUCLEOTIDE SEQUENCE</scope>
</reference>